<evidence type="ECO:0000313" key="1">
    <source>
        <dbReference type="EMBL" id="PIA12754.1"/>
    </source>
</evidence>
<evidence type="ECO:0000313" key="2">
    <source>
        <dbReference type="Proteomes" id="UP000242474"/>
    </source>
</evidence>
<reference evidence="1 2" key="1">
    <citation type="journal article" date="2015" name="Genome Biol. Evol.">
        <title>Phylogenomic analyses indicate that early fungi evolved digesting cell walls of algal ancestors of land plants.</title>
        <authorList>
            <person name="Chang Y."/>
            <person name="Wang S."/>
            <person name="Sekimoto S."/>
            <person name="Aerts A.L."/>
            <person name="Choi C."/>
            <person name="Clum A."/>
            <person name="LaButti K.M."/>
            <person name="Lindquist E.A."/>
            <person name="Yee Ngan C."/>
            <person name="Ohm R.A."/>
            <person name="Salamov A.A."/>
            <person name="Grigoriev I.V."/>
            <person name="Spatafora J.W."/>
            <person name="Berbee M.L."/>
        </authorList>
    </citation>
    <scope>NUCLEOTIDE SEQUENCE [LARGE SCALE GENOMIC DNA]</scope>
    <source>
        <strain evidence="1 2">NRRL 1564</strain>
    </source>
</reference>
<accession>A0A2G5B188</accession>
<protein>
    <submittedName>
        <fullName evidence="1">Uncharacterized protein</fullName>
    </submittedName>
</protein>
<name>A0A2G5B188_COERN</name>
<dbReference type="EMBL" id="KZ303576">
    <property type="protein sequence ID" value="PIA12754.1"/>
    <property type="molecule type" value="Genomic_DNA"/>
</dbReference>
<sequence length="118" mass="12856">MTRAAPSTISSDITMESLDSLEHIPPEQLYAFVQHANAALGDPAETHALDSVILNHSLSAASATSVTNSHPKISCKTFTAQATKYSGEDLWISIANWVEVNKRKFAAYLPGCEDDWLH</sequence>
<organism evidence="1 2">
    <name type="scientific">Coemansia reversa (strain ATCC 12441 / NRRL 1564)</name>
    <dbReference type="NCBI Taxonomy" id="763665"/>
    <lineage>
        <taxon>Eukaryota</taxon>
        <taxon>Fungi</taxon>
        <taxon>Fungi incertae sedis</taxon>
        <taxon>Zoopagomycota</taxon>
        <taxon>Kickxellomycotina</taxon>
        <taxon>Kickxellomycetes</taxon>
        <taxon>Kickxellales</taxon>
        <taxon>Kickxellaceae</taxon>
        <taxon>Coemansia</taxon>
    </lineage>
</organism>
<dbReference type="Proteomes" id="UP000242474">
    <property type="component" value="Unassembled WGS sequence"/>
</dbReference>
<gene>
    <name evidence="1" type="ORF">COEREDRAFT_12249</name>
</gene>
<keyword evidence="2" id="KW-1185">Reference proteome</keyword>
<dbReference type="AlphaFoldDB" id="A0A2G5B188"/>
<proteinExistence type="predicted"/>